<dbReference type="Proteomes" id="UP000251186">
    <property type="component" value="Unassembled WGS sequence"/>
</dbReference>
<organism evidence="2 3">
    <name type="scientific">Brevundimonas vesicularis</name>
    <name type="common">Pseudomonas vesicularis</name>
    <dbReference type="NCBI Taxonomy" id="41276"/>
    <lineage>
        <taxon>Bacteria</taxon>
        <taxon>Pseudomonadati</taxon>
        <taxon>Pseudomonadota</taxon>
        <taxon>Alphaproteobacteria</taxon>
        <taxon>Caulobacterales</taxon>
        <taxon>Caulobacteraceae</taxon>
        <taxon>Brevundimonas</taxon>
    </lineage>
</organism>
<gene>
    <name evidence="2" type="ORF">NCTC11166_03016</name>
</gene>
<reference evidence="2 3" key="1">
    <citation type="submission" date="2018-06" db="EMBL/GenBank/DDBJ databases">
        <authorList>
            <consortium name="Pathogen Informatics"/>
            <person name="Doyle S."/>
        </authorList>
    </citation>
    <scope>NUCLEOTIDE SEQUENCE [LARGE SCALE GENOMIC DNA]</scope>
    <source>
        <strain evidence="2 3">NCTC11166</strain>
    </source>
</reference>
<protein>
    <submittedName>
        <fullName evidence="2">Uncharacterized protein</fullName>
    </submittedName>
</protein>
<feature type="region of interest" description="Disordered" evidence="1">
    <location>
        <begin position="269"/>
        <end position="305"/>
    </location>
</feature>
<evidence type="ECO:0000313" key="2">
    <source>
        <dbReference type="EMBL" id="SPU55615.1"/>
    </source>
</evidence>
<dbReference type="EMBL" id="UAQP01000014">
    <property type="protein sequence ID" value="SPU55615.1"/>
    <property type="molecule type" value="Genomic_DNA"/>
</dbReference>
<accession>A0A2X1D529</accession>
<proteinExistence type="predicted"/>
<name>A0A2X1D529_BREVE</name>
<feature type="compositionally biased region" description="Polar residues" evidence="1">
    <location>
        <begin position="294"/>
        <end position="305"/>
    </location>
</feature>
<evidence type="ECO:0000256" key="1">
    <source>
        <dbReference type="SAM" id="MobiDB-lite"/>
    </source>
</evidence>
<evidence type="ECO:0000313" key="3">
    <source>
        <dbReference type="Proteomes" id="UP000251186"/>
    </source>
</evidence>
<sequence>MSVSLCDLSQRLPVLVGTLLDRENLLRRGRFREETMTDILTGSLAAFAGPSLVIEYPPEATTGGDIDLQFWHVDSGRNLLLRIQAKRLNAQKHGTRQVKIEHRSYRELLHKSPSATDYQYKTLTTPGGASLPLYMFYNHQSVADDPFFATPGPKVSGINLAFASDIAKELDEKLEANSGTPRERKHHKRLSHLRQHLFGLETILCPPGDLKGEEVPPPELVAAALHQAWKRHSDETERASDVDLVYRALVRPDELLTSRSLIQLISSGPAVRASRERKRPTITFISGRTDDSRTPSITSQSPAPA</sequence>
<dbReference type="Pfam" id="PF20320">
    <property type="entry name" value="DUF6615"/>
    <property type="match status" value="1"/>
</dbReference>
<dbReference type="RefSeq" id="WP_112863506.1">
    <property type="nucleotide sequence ID" value="NZ_UAQP01000014.1"/>
</dbReference>
<dbReference type="AlphaFoldDB" id="A0A2X1D529"/>
<dbReference type="InterPro" id="IPR046723">
    <property type="entry name" value="DUF6615"/>
</dbReference>